<keyword evidence="1" id="KW-0812">Transmembrane</keyword>
<accession>A0ABW5NNA5</accession>
<name>A0ABW5NNA5_9FLAO</name>
<reference evidence="3" key="1">
    <citation type="journal article" date="2019" name="Int. J. Syst. Evol. Microbiol.">
        <title>The Global Catalogue of Microorganisms (GCM) 10K type strain sequencing project: providing services to taxonomists for standard genome sequencing and annotation.</title>
        <authorList>
            <consortium name="The Broad Institute Genomics Platform"/>
            <consortium name="The Broad Institute Genome Sequencing Center for Infectious Disease"/>
            <person name="Wu L."/>
            <person name="Ma J."/>
        </authorList>
    </citation>
    <scope>NUCLEOTIDE SEQUENCE [LARGE SCALE GENOMIC DNA]</scope>
    <source>
        <strain evidence="3">KCTC 42107</strain>
    </source>
</reference>
<evidence type="ECO:0000313" key="2">
    <source>
        <dbReference type="EMBL" id="MFD2600576.1"/>
    </source>
</evidence>
<feature type="transmembrane region" description="Helical" evidence="1">
    <location>
        <begin position="255"/>
        <end position="278"/>
    </location>
</feature>
<feature type="transmembrane region" description="Helical" evidence="1">
    <location>
        <begin position="290"/>
        <end position="310"/>
    </location>
</feature>
<feature type="transmembrane region" description="Helical" evidence="1">
    <location>
        <begin position="217"/>
        <end position="243"/>
    </location>
</feature>
<dbReference type="InterPro" id="IPR022134">
    <property type="entry name" value="DUF3667"/>
</dbReference>
<feature type="transmembrane region" description="Helical" evidence="1">
    <location>
        <begin position="86"/>
        <end position="104"/>
    </location>
</feature>
<gene>
    <name evidence="2" type="ORF">ACFSR3_00790</name>
</gene>
<proteinExistence type="predicted"/>
<sequence length="356" mass="41679">MGHHDLRHDKECQNCGHTVEVAYCSKCGQHNIETRQPFHHLITHTIEDITHYDSNFWKTIKYLLFRPGKLTIEYLLGHRMRYVAPVKLYIFISFVCFFIMALMAPSDEELHENTHGSKKTEHSAEPARTTPVVKKDTTVTLTVSDIFKKDLDDKKLESIKKEKDSILTIEGVKVNNIHQLDSLRATLKNDKKIPFIKYIGHRIELNQKNKALNSKDLVIALAHLLPKVLFIYMPIFAFWLWLFHGKRRWYFFDHGIFTLHYFSFLLLITTINLIISWLSKLVNHPVYDTIFIIIGIVIGIASCIYPFFYFFRAHSKFYGETKAISRLKSFLLFIINVILILLTTTAILFYLLAYPH</sequence>
<comment type="caution">
    <text evidence="2">The sequence shown here is derived from an EMBL/GenBank/DDBJ whole genome shotgun (WGS) entry which is preliminary data.</text>
</comment>
<evidence type="ECO:0000313" key="3">
    <source>
        <dbReference type="Proteomes" id="UP001597480"/>
    </source>
</evidence>
<keyword evidence="3" id="KW-1185">Reference proteome</keyword>
<dbReference type="Proteomes" id="UP001597480">
    <property type="component" value="Unassembled WGS sequence"/>
</dbReference>
<dbReference type="EMBL" id="JBHUMD010000002">
    <property type="protein sequence ID" value="MFD2600576.1"/>
    <property type="molecule type" value="Genomic_DNA"/>
</dbReference>
<organism evidence="2 3">
    <name type="scientific">Flavobacterium suzhouense</name>
    <dbReference type="NCBI Taxonomy" id="1529638"/>
    <lineage>
        <taxon>Bacteria</taxon>
        <taxon>Pseudomonadati</taxon>
        <taxon>Bacteroidota</taxon>
        <taxon>Flavobacteriia</taxon>
        <taxon>Flavobacteriales</taxon>
        <taxon>Flavobacteriaceae</taxon>
        <taxon>Flavobacterium</taxon>
    </lineage>
</organism>
<keyword evidence="1" id="KW-0472">Membrane</keyword>
<protein>
    <submittedName>
        <fullName evidence="2">DUF3667 domain-containing protein</fullName>
    </submittedName>
</protein>
<dbReference type="RefSeq" id="WP_379819276.1">
    <property type="nucleotide sequence ID" value="NZ_JBHUMD010000002.1"/>
</dbReference>
<evidence type="ECO:0000256" key="1">
    <source>
        <dbReference type="SAM" id="Phobius"/>
    </source>
</evidence>
<keyword evidence="1" id="KW-1133">Transmembrane helix</keyword>
<feature type="transmembrane region" description="Helical" evidence="1">
    <location>
        <begin position="330"/>
        <end position="353"/>
    </location>
</feature>
<dbReference type="Pfam" id="PF12412">
    <property type="entry name" value="DUF3667"/>
    <property type="match status" value="1"/>
</dbReference>